<evidence type="ECO:0000256" key="5">
    <source>
        <dbReference type="ARBA" id="ARBA00023002"/>
    </source>
</evidence>
<dbReference type="InterPro" id="IPR001155">
    <property type="entry name" value="OxRdtase_FMN_N"/>
</dbReference>
<dbReference type="CDD" id="cd02803">
    <property type="entry name" value="OYE_like_FMN_family"/>
    <property type="match status" value="1"/>
</dbReference>
<dbReference type="InterPro" id="IPR013785">
    <property type="entry name" value="Aldolase_TIM"/>
</dbReference>
<dbReference type="GO" id="GO:0010181">
    <property type="term" value="F:FMN binding"/>
    <property type="evidence" value="ECO:0007669"/>
    <property type="project" value="InterPro"/>
</dbReference>
<dbReference type="GO" id="GO:0003959">
    <property type="term" value="F:NADPH dehydrogenase activity"/>
    <property type="evidence" value="ECO:0007669"/>
    <property type="project" value="InterPro"/>
</dbReference>
<dbReference type="EMBL" id="FODY01000006">
    <property type="protein sequence ID" value="SEO85330.1"/>
    <property type="molecule type" value="Genomic_DNA"/>
</dbReference>
<evidence type="ECO:0000256" key="4">
    <source>
        <dbReference type="ARBA" id="ARBA00022857"/>
    </source>
</evidence>
<dbReference type="GO" id="GO:0050661">
    <property type="term" value="F:NADP binding"/>
    <property type="evidence" value="ECO:0007669"/>
    <property type="project" value="InterPro"/>
</dbReference>
<name>A0A1H8T2W0_9FIRM</name>
<accession>A0A1H8T2W0</accession>
<gene>
    <name evidence="7" type="ORF">SAMN04490178_1066</name>
</gene>
<feature type="domain" description="NADH:flavin oxidoreductase/NADH oxidase N-terminal" evidence="6">
    <location>
        <begin position="7"/>
        <end position="206"/>
    </location>
</feature>
<evidence type="ECO:0000313" key="8">
    <source>
        <dbReference type="Proteomes" id="UP000198847"/>
    </source>
</evidence>
<keyword evidence="2" id="KW-0285">Flavoprotein</keyword>
<reference evidence="7 8" key="1">
    <citation type="submission" date="2016-10" db="EMBL/GenBank/DDBJ databases">
        <authorList>
            <person name="de Groot N.N."/>
        </authorList>
    </citation>
    <scope>NUCLEOTIDE SEQUENCE [LARGE SCALE GENOMIC DNA]</scope>
    <source>
        <strain evidence="7 8">DSM 13305</strain>
    </source>
</reference>
<proteinExistence type="predicted"/>
<dbReference type="STRING" id="112903.SAMN04490178_1066"/>
<keyword evidence="3" id="KW-0288">FMN</keyword>
<evidence type="ECO:0000256" key="2">
    <source>
        <dbReference type="ARBA" id="ARBA00022630"/>
    </source>
</evidence>
<dbReference type="PANTHER" id="PTHR43303:SF4">
    <property type="entry name" value="NADPH DEHYDROGENASE C23G7.10C-RELATED"/>
    <property type="match status" value="1"/>
</dbReference>
<dbReference type="Pfam" id="PF00724">
    <property type="entry name" value="Oxidored_FMN"/>
    <property type="match status" value="1"/>
</dbReference>
<dbReference type="Gene3D" id="3.20.20.70">
    <property type="entry name" value="Aldolase class I"/>
    <property type="match status" value="1"/>
</dbReference>
<keyword evidence="4" id="KW-0521">NADP</keyword>
<dbReference type="AlphaFoldDB" id="A0A1H8T2W0"/>
<dbReference type="RefSeq" id="WP_091745045.1">
    <property type="nucleotide sequence ID" value="NZ_FODY01000006.1"/>
</dbReference>
<evidence type="ECO:0000256" key="1">
    <source>
        <dbReference type="ARBA" id="ARBA00001917"/>
    </source>
</evidence>
<dbReference type="PANTHER" id="PTHR43303">
    <property type="entry name" value="NADPH DEHYDROGENASE C23G7.10C-RELATED"/>
    <property type="match status" value="1"/>
</dbReference>
<keyword evidence="8" id="KW-1185">Reference proteome</keyword>
<dbReference type="SUPFAM" id="SSF51395">
    <property type="entry name" value="FMN-linked oxidoreductases"/>
    <property type="match status" value="1"/>
</dbReference>
<protein>
    <submittedName>
        <fullName evidence="7">2,4-dienoyl-CoA reductase</fullName>
    </submittedName>
</protein>
<dbReference type="InterPro" id="IPR044152">
    <property type="entry name" value="YqjM-like"/>
</dbReference>
<dbReference type="Proteomes" id="UP000198847">
    <property type="component" value="Unassembled WGS sequence"/>
</dbReference>
<keyword evidence="5" id="KW-0560">Oxidoreductase</keyword>
<comment type="cofactor">
    <cofactor evidence="1">
        <name>FMN</name>
        <dbReference type="ChEBI" id="CHEBI:58210"/>
    </cofactor>
</comment>
<evidence type="ECO:0000259" key="6">
    <source>
        <dbReference type="Pfam" id="PF00724"/>
    </source>
</evidence>
<evidence type="ECO:0000256" key="3">
    <source>
        <dbReference type="ARBA" id="ARBA00022643"/>
    </source>
</evidence>
<organism evidence="7 8">
    <name type="scientific">Propionispora vibrioides</name>
    <dbReference type="NCBI Taxonomy" id="112903"/>
    <lineage>
        <taxon>Bacteria</taxon>
        <taxon>Bacillati</taxon>
        <taxon>Bacillota</taxon>
        <taxon>Negativicutes</taxon>
        <taxon>Selenomonadales</taxon>
        <taxon>Sporomusaceae</taxon>
        <taxon>Propionispora</taxon>
    </lineage>
</organism>
<sequence length="271" mass="30014">MGTNCAIQDDNMSQYLIDYHVAKAKSRSGLITIEATAVDPLGKTIVDQLGLWSDEHITGFKNLVDECHKYGAKVSVQLHYAGKETNALVTNIRPVSLAPSACSKWLEIPQELTTEKIHEIIQKFADAARRCRDAGADAVEVHAAHGYLIGQFLSPHMNKRVDEFGGNLENRLRFLLLIIQGIRQQVDNAYPIIVRTGDLSITEIGAIVRHLDGTKISAILVSTSSGYLAYLAEKIKKSVKNPVIIKFLLLPLAETLNLVSQKIFCRLARRI</sequence>
<dbReference type="OrthoDB" id="1683602at2"/>
<evidence type="ECO:0000313" key="7">
    <source>
        <dbReference type="EMBL" id="SEO85330.1"/>
    </source>
</evidence>